<sequence length="424" mass="44223">MAGSYDWYRSNLPGWGSSQMRFREPPMPAFQPLPSWSGWDYYRAHAINPDQNLYYTVMNRTRDLGPTGGGDLEQARVWQRRVYSGLVDLGQLLPQDIGMAAAYEAYRMWKHHRPVLFDPLLSGGGPTGGMERVREGLVGLAIAEASRLWYYTNRAMDTYGLRDCLESAALTAFRISYTVLQEGAYAGGGYADPGYAGGGMPSPIDSYNDGYSGGYSRGRRGSFSGVASSLGRRSPSPFLGAGAGIPIPGRARSDSASLLGGSPYLGSSPSGYNAGLAPPAAGYAGGSYPGPGLQPAYGGGYPAGQPYAGPLAGMRAGVNTLLGGVTGTPGLGANVGPGSYNPAAGYGAAPGYAGTGYGGAYGGGYPASGQYGAAQPYAVPGGTAIPAPAGSTIVIKSRPRRHSHSLHHRSRSRDGRGEYRYEGY</sequence>
<feature type="compositionally biased region" description="Basic residues" evidence="1">
    <location>
        <begin position="397"/>
        <end position="411"/>
    </location>
</feature>
<evidence type="ECO:0000313" key="2">
    <source>
        <dbReference type="EMBL" id="GJE92308.1"/>
    </source>
</evidence>
<comment type="caution">
    <text evidence="2">The sequence shown here is derived from an EMBL/GenBank/DDBJ whole genome shotgun (WGS) entry which is preliminary data.</text>
</comment>
<keyword evidence="3" id="KW-1185">Reference proteome</keyword>
<evidence type="ECO:0000313" key="3">
    <source>
        <dbReference type="Proteomes" id="UP000703269"/>
    </source>
</evidence>
<dbReference type="Proteomes" id="UP000703269">
    <property type="component" value="Unassembled WGS sequence"/>
</dbReference>
<protein>
    <submittedName>
        <fullName evidence="2">Uncharacterized protein</fullName>
    </submittedName>
</protein>
<proteinExistence type="predicted"/>
<gene>
    <name evidence="2" type="ORF">PsYK624_084620</name>
</gene>
<evidence type="ECO:0000256" key="1">
    <source>
        <dbReference type="SAM" id="MobiDB-lite"/>
    </source>
</evidence>
<reference evidence="2 3" key="1">
    <citation type="submission" date="2021-08" db="EMBL/GenBank/DDBJ databases">
        <title>Draft Genome Sequence of Phanerochaete sordida strain YK-624.</title>
        <authorList>
            <person name="Mori T."/>
            <person name="Dohra H."/>
            <person name="Suzuki T."/>
            <person name="Kawagishi H."/>
            <person name="Hirai H."/>
        </authorList>
    </citation>
    <scope>NUCLEOTIDE SEQUENCE [LARGE SCALE GENOMIC DNA]</scope>
    <source>
        <strain evidence="2 3">YK-624</strain>
    </source>
</reference>
<dbReference type="OrthoDB" id="2802356at2759"/>
<feature type="region of interest" description="Disordered" evidence="1">
    <location>
        <begin position="397"/>
        <end position="424"/>
    </location>
</feature>
<organism evidence="2 3">
    <name type="scientific">Phanerochaete sordida</name>
    <dbReference type="NCBI Taxonomy" id="48140"/>
    <lineage>
        <taxon>Eukaryota</taxon>
        <taxon>Fungi</taxon>
        <taxon>Dikarya</taxon>
        <taxon>Basidiomycota</taxon>
        <taxon>Agaricomycotina</taxon>
        <taxon>Agaricomycetes</taxon>
        <taxon>Polyporales</taxon>
        <taxon>Phanerochaetaceae</taxon>
        <taxon>Phanerochaete</taxon>
    </lineage>
</organism>
<accession>A0A9P3LF75</accession>
<dbReference type="AlphaFoldDB" id="A0A9P3LF75"/>
<name>A0A9P3LF75_9APHY</name>
<dbReference type="EMBL" id="BPQB01000025">
    <property type="protein sequence ID" value="GJE92308.1"/>
    <property type="molecule type" value="Genomic_DNA"/>
</dbReference>
<feature type="compositionally biased region" description="Basic and acidic residues" evidence="1">
    <location>
        <begin position="412"/>
        <end position="424"/>
    </location>
</feature>